<dbReference type="PANTHER" id="PTHR36855">
    <property type="entry name" value="CHROMOSOME 10, WHOLE GENOME SHOTGUN SEQUENCE"/>
    <property type="match status" value="1"/>
</dbReference>
<gene>
    <name evidence="4" type="ORF">CCOS01_03008</name>
</gene>
<dbReference type="RefSeq" id="XP_060317459.1">
    <property type="nucleotide sequence ID" value="XM_060451194.1"/>
</dbReference>
<feature type="domain" description="Peroxisomal membrane protein PEX14-like KPWE" evidence="2">
    <location>
        <begin position="198"/>
        <end position="246"/>
    </location>
</feature>
<evidence type="ECO:0000313" key="5">
    <source>
        <dbReference type="Proteomes" id="UP001240678"/>
    </source>
</evidence>
<comment type="caution">
    <text evidence="4">The sequence shown here is derived from an EMBL/GenBank/DDBJ whole genome shotgun (WGS) entry which is preliminary data.</text>
</comment>
<dbReference type="AlphaFoldDB" id="A0AAI9Z5S0"/>
<evidence type="ECO:0000256" key="1">
    <source>
        <dbReference type="SAM" id="MobiDB-lite"/>
    </source>
</evidence>
<dbReference type="InterPro" id="IPR040554">
    <property type="entry name" value="KPWE_PEX14_dom"/>
</dbReference>
<feature type="domain" description="PEX14-like helix-turn-helix" evidence="3">
    <location>
        <begin position="19"/>
        <end position="87"/>
    </location>
</feature>
<dbReference type="GeneID" id="85334741"/>
<accession>A0AAI9Z5S0</accession>
<reference evidence="4 5" key="1">
    <citation type="submission" date="2016-10" db="EMBL/GenBank/DDBJ databases">
        <title>The genome sequence of Colletotrichum fioriniae PJ7.</title>
        <authorList>
            <person name="Baroncelli R."/>
        </authorList>
    </citation>
    <scope>NUCLEOTIDE SEQUENCE [LARGE SCALE GENOMIC DNA]</scope>
    <source>
        <strain evidence="4 5">IMI 309622</strain>
    </source>
</reference>
<feature type="compositionally biased region" description="Low complexity" evidence="1">
    <location>
        <begin position="101"/>
        <end position="123"/>
    </location>
</feature>
<dbReference type="Pfam" id="PF17733">
    <property type="entry name" value="KPWE_dom"/>
    <property type="match status" value="1"/>
</dbReference>
<dbReference type="EMBL" id="MOOE01000003">
    <property type="protein sequence ID" value="KAK1534256.1"/>
    <property type="molecule type" value="Genomic_DNA"/>
</dbReference>
<proteinExistence type="predicted"/>
<feature type="compositionally biased region" description="Polar residues" evidence="1">
    <location>
        <begin position="124"/>
        <end position="167"/>
    </location>
</feature>
<feature type="region of interest" description="Disordered" evidence="1">
    <location>
        <begin position="89"/>
        <end position="170"/>
    </location>
</feature>
<evidence type="ECO:0000259" key="3">
    <source>
        <dbReference type="Pfam" id="PF25871"/>
    </source>
</evidence>
<name>A0AAI9Z5S0_9PEZI</name>
<evidence type="ECO:0000259" key="2">
    <source>
        <dbReference type="Pfam" id="PF17733"/>
    </source>
</evidence>
<dbReference type="PANTHER" id="PTHR36855:SF1">
    <property type="entry name" value="PEROXISOME MEMBRANE ANCHOR PROTEIN PEX14P N-TERMINAL DOMAIN-CONTAINING PROTEIN"/>
    <property type="match status" value="1"/>
</dbReference>
<keyword evidence="5" id="KW-1185">Reference proteome</keyword>
<dbReference type="InterPro" id="IPR058841">
    <property type="entry name" value="HTH_76"/>
</dbReference>
<dbReference type="Proteomes" id="UP001240678">
    <property type="component" value="Unassembled WGS sequence"/>
</dbReference>
<dbReference type="Pfam" id="PF25871">
    <property type="entry name" value="HTH_76"/>
    <property type="match status" value="1"/>
</dbReference>
<organism evidence="4 5">
    <name type="scientific">Colletotrichum costaricense</name>
    <dbReference type="NCBI Taxonomy" id="1209916"/>
    <lineage>
        <taxon>Eukaryota</taxon>
        <taxon>Fungi</taxon>
        <taxon>Dikarya</taxon>
        <taxon>Ascomycota</taxon>
        <taxon>Pezizomycotina</taxon>
        <taxon>Sordariomycetes</taxon>
        <taxon>Hypocreomycetidae</taxon>
        <taxon>Glomerellales</taxon>
        <taxon>Glomerellaceae</taxon>
        <taxon>Colletotrichum</taxon>
        <taxon>Colletotrichum acutatum species complex</taxon>
    </lineage>
</organism>
<sequence>MATLSGAERIRAITDEDGMFKAFDTYPWKRDKMFTSGLYAILGDPNTENPQGTPTDLAIHARIFYYAQRIGVTIDFAKYKDWLAKHPDHTPPDVLPEEYKTSSATSTQGTSSSSSTAPAASGAIESSTDDVPTLTSKLDNLNTNETTPADPTTDLSATPTGEATPSWQAAAPKADLYVERKAQPQEGAPGQGGDEPAYPMGFAQMLEMIQKGIPIPGIRQIPDTVVRDASVKPFGKRAVPKKPWEKDVATAEAVEKPSVVDSEFPPLDDAVSPAVEAESVSKEAVNNIKQNIINPTREDPIYECA</sequence>
<evidence type="ECO:0000313" key="4">
    <source>
        <dbReference type="EMBL" id="KAK1534256.1"/>
    </source>
</evidence>
<protein>
    <submittedName>
        <fullName evidence="4">Uncharacterized protein</fullName>
    </submittedName>
</protein>